<feature type="compositionally biased region" description="Basic and acidic residues" evidence="4">
    <location>
        <begin position="546"/>
        <end position="559"/>
    </location>
</feature>
<feature type="transmembrane region" description="Helical" evidence="5">
    <location>
        <begin position="458"/>
        <end position="480"/>
    </location>
</feature>
<dbReference type="PANTHER" id="PTHR10422:SF18">
    <property type="entry name" value="CYTOCHROME C OXIDASE SUBUNIT 1"/>
    <property type="match status" value="1"/>
</dbReference>
<dbReference type="InterPro" id="IPR023616">
    <property type="entry name" value="Cyt_c_oxase-like_su1_dom"/>
</dbReference>
<dbReference type="InterPro" id="IPR000883">
    <property type="entry name" value="Cyt_C_Oxase_1"/>
</dbReference>
<feature type="transmembrane region" description="Helical" evidence="5">
    <location>
        <begin position="242"/>
        <end position="263"/>
    </location>
</feature>
<feature type="transmembrane region" description="Helical" evidence="5">
    <location>
        <begin position="68"/>
        <end position="93"/>
    </location>
</feature>
<dbReference type="Gene3D" id="1.20.210.10">
    <property type="entry name" value="Cytochrome c oxidase-like, subunit I domain"/>
    <property type="match status" value="1"/>
</dbReference>
<feature type="transmembrane region" description="Helical" evidence="5">
    <location>
        <begin position="384"/>
        <end position="402"/>
    </location>
</feature>
<dbReference type="PRINTS" id="PR01165">
    <property type="entry name" value="CYCOXIDASEI"/>
</dbReference>
<proteinExistence type="predicted"/>
<dbReference type="PROSITE" id="PS50855">
    <property type="entry name" value="COX1"/>
    <property type="match status" value="1"/>
</dbReference>
<organism evidence="7 8">
    <name type="scientific">Conexibacter arvalis</name>
    <dbReference type="NCBI Taxonomy" id="912552"/>
    <lineage>
        <taxon>Bacteria</taxon>
        <taxon>Bacillati</taxon>
        <taxon>Actinomycetota</taxon>
        <taxon>Thermoleophilia</taxon>
        <taxon>Solirubrobacterales</taxon>
        <taxon>Conexibacteraceae</taxon>
        <taxon>Conexibacter</taxon>
    </lineage>
</organism>
<keyword evidence="1" id="KW-0813">Transport</keyword>
<keyword evidence="5" id="KW-0812">Transmembrane</keyword>
<dbReference type="GO" id="GO:0020037">
    <property type="term" value="F:heme binding"/>
    <property type="evidence" value="ECO:0007669"/>
    <property type="project" value="InterPro"/>
</dbReference>
<feature type="transmembrane region" description="Helical" evidence="5">
    <location>
        <begin position="192"/>
        <end position="222"/>
    </location>
</feature>
<protein>
    <submittedName>
        <fullName evidence="7">Cytochrome c oxidase subunit 1</fullName>
    </submittedName>
</protein>
<dbReference type="GO" id="GO:0016020">
    <property type="term" value="C:membrane"/>
    <property type="evidence" value="ECO:0007669"/>
    <property type="project" value="InterPro"/>
</dbReference>
<feature type="transmembrane region" description="Helical" evidence="5">
    <location>
        <begin position="309"/>
        <end position="331"/>
    </location>
</feature>
<evidence type="ECO:0000256" key="1">
    <source>
        <dbReference type="ARBA" id="ARBA00022660"/>
    </source>
</evidence>
<reference evidence="7 8" key="1">
    <citation type="submission" date="2020-08" db="EMBL/GenBank/DDBJ databases">
        <title>Genomic Encyclopedia of Archaeal and Bacterial Type Strains, Phase II (KMG-II): from individual species to whole genera.</title>
        <authorList>
            <person name="Goeker M."/>
        </authorList>
    </citation>
    <scope>NUCLEOTIDE SEQUENCE [LARGE SCALE GENOMIC DNA]</scope>
    <source>
        <strain evidence="7 8">DSM 23288</strain>
    </source>
</reference>
<feature type="transmembrane region" description="Helical" evidence="5">
    <location>
        <begin position="414"/>
        <end position="438"/>
    </location>
</feature>
<feature type="transmembrane region" description="Helical" evidence="5">
    <location>
        <begin position="113"/>
        <end position="137"/>
    </location>
</feature>
<dbReference type="EMBL" id="JACHNU010000002">
    <property type="protein sequence ID" value="MBB4662396.1"/>
    <property type="molecule type" value="Genomic_DNA"/>
</dbReference>
<evidence type="ECO:0000256" key="2">
    <source>
        <dbReference type="ARBA" id="ARBA00022982"/>
    </source>
</evidence>
<dbReference type="GO" id="GO:0022904">
    <property type="term" value="P:respiratory electron transport chain"/>
    <property type="evidence" value="ECO:0007669"/>
    <property type="project" value="TreeGrafter"/>
</dbReference>
<dbReference type="Proteomes" id="UP000585272">
    <property type="component" value="Unassembled WGS sequence"/>
</dbReference>
<dbReference type="PANTHER" id="PTHR10422">
    <property type="entry name" value="CYTOCHROME C OXIDASE SUBUNIT 1"/>
    <property type="match status" value="1"/>
</dbReference>
<evidence type="ECO:0000256" key="4">
    <source>
        <dbReference type="SAM" id="MobiDB-lite"/>
    </source>
</evidence>
<feature type="transmembrane region" description="Helical" evidence="5">
    <location>
        <begin position="275"/>
        <end position="297"/>
    </location>
</feature>
<evidence type="ECO:0000313" key="8">
    <source>
        <dbReference type="Proteomes" id="UP000585272"/>
    </source>
</evidence>
<feature type="region of interest" description="Disordered" evidence="4">
    <location>
        <begin position="532"/>
        <end position="559"/>
    </location>
</feature>
<comment type="caution">
    <text evidence="7">The sequence shown here is derived from an EMBL/GenBank/DDBJ whole genome shotgun (WGS) entry which is preliminary data.</text>
</comment>
<name>A0A840IC37_9ACTN</name>
<dbReference type="InterPro" id="IPR036927">
    <property type="entry name" value="Cyt_c_oxase-like_su1_sf"/>
</dbReference>
<accession>A0A840IC37</accession>
<dbReference type="GO" id="GO:0015990">
    <property type="term" value="P:electron transport coupled proton transport"/>
    <property type="evidence" value="ECO:0007669"/>
    <property type="project" value="TreeGrafter"/>
</dbReference>
<dbReference type="Pfam" id="PF00115">
    <property type="entry name" value="COX1"/>
    <property type="match status" value="1"/>
</dbReference>
<dbReference type="RefSeq" id="WP_183341559.1">
    <property type="nucleotide sequence ID" value="NZ_JACHNU010000002.1"/>
</dbReference>
<evidence type="ECO:0000256" key="5">
    <source>
        <dbReference type="SAM" id="Phobius"/>
    </source>
</evidence>
<gene>
    <name evidence="7" type="ORF">BDZ31_001982</name>
</gene>
<feature type="domain" description="Cytochrome oxidase subunit I profile" evidence="6">
    <location>
        <begin position="8"/>
        <end position="519"/>
    </location>
</feature>
<feature type="transmembrane region" description="Helical" evidence="5">
    <location>
        <begin position="343"/>
        <end position="364"/>
    </location>
</feature>
<comment type="function">
    <text evidence="3">Cytochrome c oxidase is the component of the respiratory chain that catalyzes the reduction of oxygen to water. Subunits 1-3 form the functional core of the enzyme complex. CO I is the catalytic subunit of the enzyme. Electrons originating in cytochrome c are transferred via the copper A center of subunit 2 and heme A of subunit 1 to the bimetallic center formed by heme A3 and copper B.</text>
</comment>
<keyword evidence="8" id="KW-1185">Reference proteome</keyword>
<keyword evidence="1" id="KW-0679">Respiratory chain</keyword>
<feature type="transmembrane region" description="Helical" evidence="5">
    <location>
        <begin position="157"/>
        <end position="180"/>
    </location>
</feature>
<evidence type="ECO:0000256" key="3">
    <source>
        <dbReference type="ARBA" id="ARBA00025218"/>
    </source>
</evidence>
<dbReference type="AlphaFoldDB" id="A0A840IC37"/>
<evidence type="ECO:0000313" key="7">
    <source>
        <dbReference type="EMBL" id="MBB4662396.1"/>
    </source>
</evidence>
<feature type="transmembrane region" description="Helical" evidence="5">
    <location>
        <begin position="26"/>
        <end position="48"/>
    </location>
</feature>
<dbReference type="GO" id="GO:0004129">
    <property type="term" value="F:cytochrome-c oxidase activity"/>
    <property type="evidence" value="ECO:0007669"/>
    <property type="project" value="InterPro"/>
</dbReference>
<sequence>MSAAPSVSLRRPTLVELLSATDHKRIGLATTVTALGFFFAGGVLALLMRTELAHSGMQFLDHDAYNQLFTMHGTTMILLFAPPVVMGVATYFVPLQLGAAEIVWPRLALLGYWLYLGGALTVWSGFLTEGGAARWAWFAFLPLSDSASSPGTGGDLWVLGVALSQLGVLLLGCSVMATIVRRRAPGMTLLRMPLFCWSMVATLLMVLVAWPVVLATMALLFIDRNVTDVFTVGGGSITYQNLFWFFAHPLVYVIFFPLVGAVGEVIATFSRRRFFGYRVTVLSLLLFAALSTSVWAHHMFTTQGVNNRFFSLTSTMIAIPAGIEYFAFLGTMWRGRIVLRTPMLFALGFVLLFLIGGLSGVFVASPPLDYHAHDSYVVVAHFHYTLFGGTVFGLFAAIFHWFPKVTGRRLSEALGIWQCALMFVGALLTFVPMFVLGFDGMPRQVADYPAFRDWDGLNLLSTIGAYMLLVAFLLFVVNVLRSRRIGEPAGPDPWGGQTLEWATASPPPRHNFDRLPPVRSYAPLLDLREERSRAERELGEAAGGADARRAPAAREEPAP</sequence>
<dbReference type="GO" id="GO:0009060">
    <property type="term" value="P:aerobic respiration"/>
    <property type="evidence" value="ECO:0007669"/>
    <property type="project" value="InterPro"/>
</dbReference>
<keyword evidence="2" id="KW-0249">Electron transport</keyword>
<dbReference type="SUPFAM" id="SSF81442">
    <property type="entry name" value="Cytochrome c oxidase subunit I-like"/>
    <property type="match status" value="1"/>
</dbReference>
<feature type="region of interest" description="Disordered" evidence="4">
    <location>
        <begin position="495"/>
        <end position="517"/>
    </location>
</feature>
<evidence type="ECO:0000259" key="6">
    <source>
        <dbReference type="PROSITE" id="PS50855"/>
    </source>
</evidence>
<keyword evidence="5" id="KW-1133">Transmembrane helix</keyword>
<keyword evidence="5" id="KW-0472">Membrane</keyword>